<reference evidence="3 4" key="1">
    <citation type="journal article" date="2005" name="Int. J. Syst. Evol. Microbiol.">
        <title>Halobacillus yeomjeoni sp. nov., isolated from a marine solar saltern in Korea.</title>
        <authorList>
            <person name="Yoon J.H."/>
            <person name="Kang S.J."/>
            <person name="Lee C.H."/>
            <person name="Oh H.W."/>
            <person name="Oh T.K."/>
        </authorList>
    </citation>
    <scope>NUCLEOTIDE SEQUENCE [LARGE SCALE GENOMIC DNA]</scope>
    <source>
        <strain evidence="3 4">KCTC 3957</strain>
    </source>
</reference>
<keyword evidence="3" id="KW-0813">Transport</keyword>
<keyword evidence="1" id="KW-0812">Transmembrane</keyword>
<organism evidence="3 4">
    <name type="scientific">Halobacillus yeomjeoni</name>
    <dbReference type="NCBI Taxonomy" id="311194"/>
    <lineage>
        <taxon>Bacteria</taxon>
        <taxon>Bacillati</taxon>
        <taxon>Bacillota</taxon>
        <taxon>Bacilli</taxon>
        <taxon>Bacillales</taxon>
        <taxon>Bacillaceae</taxon>
        <taxon>Halobacillus</taxon>
    </lineage>
</organism>
<gene>
    <name evidence="3" type="ORF">H0267_01670</name>
</gene>
<dbReference type="SUPFAM" id="SSF81324">
    <property type="entry name" value="Voltage-gated potassium channels"/>
    <property type="match status" value="1"/>
</dbReference>
<keyword evidence="1" id="KW-1133">Transmembrane helix</keyword>
<keyword evidence="3" id="KW-0407">Ion channel</keyword>
<dbReference type="AlphaFoldDB" id="A0A931HT41"/>
<dbReference type="InterPro" id="IPR013099">
    <property type="entry name" value="K_chnl_dom"/>
</dbReference>
<dbReference type="Proteomes" id="UP000614490">
    <property type="component" value="Unassembled WGS sequence"/>
</dbReference>
<comment type="caution">
    <text evidence="3">The sequence shown here is derived from an EMBL/GenBank/DDBJ whole genome shotgun (WGS) entry which is preliminary data.</text>
</comment>
<dbReference type="Pfam" id="PF07885">
    <property type="entry name" value="Ion_trans_2"/>
    <property type="match status" value="1"/>
</dbReference>
<dbReference type="RefSeq" id="WP_197315549.1">
    <property type="nucleotide sequence ID" value="NZ_JADZSC010000001.1"/>
</dbReference>
<feature type="transmembrane region" description="Helical" evidence="1">
    <location>
        <begin position="103"/>
        <end position="123"/>
    </location>
</feature>
<dbReference type="GO" id="GO:0034220">
    <property type="term" value="P:monoatomic ion transmembrane transport"/>
    <property type="evidence" value="ECO:0007669"/>
    <property type="project" value="UniProtKB-KW"/>
</dbReference>
<dbReference type="Gene3D" id="1.10.287.70">
    <property type="match status" value="1"/>
</dbReference>
<protein>
    <submittedName>
        <fullName evidence="3">Two pore domain potassium channel family protein</fullName>
    </submittedName>
</protein>
<feature type="transmembrane region" description="Helical" evidence="1">
    <location>
        <begin position="30"/>
        <end position="57"/>
    </location>
</feature>
<keyword evidence="3" id="KW-0406">Ion transport</keyword>
<evidence type="ECO:0000256" key="1">
    <source>
        <dbReference type="SAM" id="Phobius"/>
    </source>
</evidence>
<evidence type="ECO:0000313" key="4">
    <source>
        <dbReference type="Proteomes" id="UP000614490"/>
    </source>
</evidence>
<feature type="domain" description="Potassium channel" evidence="2">
    <location>
        <begin position="44"/>
        <end position="122"/>
    </location>
</feature>
<sequence length="136" mass="15306">MTNFLIGATIVFVAINLVYFFKNKTYEKSYFSSALLLKLVIVMSAVLFGFAIIYYLLSLNDVILVESLSKRKPIEPTFLNLLYFSGETLVSVGYGDMIPVRSARFFAIIESFLGILLPSAYFMKSLDLANQSKRNG</sequence>
<name>A0A931HT41_9BACI</name>
<keyword evidence="4" id="KW-1185">Reference proteome</keyword>
<keyword evidence="1" id="KW-0472">Membrane</keyword>
<proteinExistence type="predicted"/>
<evidence type="ECO:0000259" key="2">
    <source>
        <dbReference type="Pfam" id="PF07885"/>
    </source>
</evidence>
<dbReference type="EMBL" id="JADZSC010000001">
    <property type="protein sequence ID" value="MBH0228908.1"/>
    <property type="molecule type" value="Genomic_DNA"/>
</dbReference>
<accession>A0A931HT41</accession>
<evidence type="ECO:0000313" key="3">
    <source>
        <dbReference type="EMBL" id="MBH0228908.1"/>
    </source>
</evidence>